<evidence type="ECO:0000313" key="2">
    <source>
        <dbReference type="EMBL" id="SDE32296.1"/>
    </source>
</evidence>
<name>A0A1G7C0S6_9FLAO</name>
<feature type="domain" description="3-keto-alpha-glucoside-1,2-lyase/3-keto-2-hydroxy-glucal hydratase" evidence="1">
    <location>
        <begin position="54"/>
        <end position="275"/>
    </location>
</feature>
<dbReference type="InterPro" id="IPR010496">
    <property type="entry name" value="AL/BT2_dom"/>
</dbReference>
<reference evidence="2 3" key="1">
    <citation type="submission" date="2016-10" db="EMBL/GenBank/DDBJ databases">
        <authorList>
            <person name="de Groot N.N."/>
        </authorList>
    </citation>
    <scope>NUCLEOTIDE SEQUENCE [LARGE SCALE GENOMIC DNA]</scope>
    <source>
        <strain evidence="2 3">DSM 23421</strain>
    </source>
</reference>
<evidence type="ECO:0000313" key="3">
    <source>
        <dbReference type="Proteomes" id="UP000199109"/>
    </source>
</evidence>
<protein>
    <recommendedName>
        <fullName evidence="1">3-keto-alpha-glucoside-1,2-lyase/3-keto-2-hydroxy-glucal hydratase domain-containing protein</fullName>
    </recommendedName>
</protein>
<proteinExistence type="predicted"/>
<dbReference type="STRING" id="641691.SAMN05421636_104354"/>
<dbReference type="Pfam" id="PF06439">
    <property type="entry name" value="3keto-disac_hyd"/>
    <property type="match status" value="1"/>
</dbReference>
<dbReference type="Proteomes" id="UP000199109">
    <property type="component" value="Unassembled WGS sequence"/>
</dbReference>
<evidence type="ECO:0000259" key="1">
    <source>
        <dbReference type="Pfam" id="PF06439"/>
    </source>
</evidence>
<dbReference type="PROSITE" id="PS51257">
    <property type="entry name" value="PROKAR_LIPOPROTEIN"/>
    <property type="match status" value="1"/>
</dbReference>
<organism evidence="2 3">
    <name type="scientific">Pricia antarctica</name>
    <dbReference type="NCBI Taxonomy" id="641691"/>
    <lineage>
        <taxon>Bacteria</taxon>
        <taxon>Pseudomonadati</taxon>
        <taxon>Bacteroidota</taxon>
        <taxon>Flavobacteriia</taxon>
        <taxon>Flavobacteriales</taxon>
        <taxon>Flavobacteriaceae</taxon>
        <taxon>Pricia</taxon>
    </lineage>
</organism>
<dbReference type="GO" id="GO:0016787">
    <property type="term" value="F:hydrolase activity"/>
    <property type="evidence" value="ECO:0007669"/>
    <property type="project" value="InterPro"/>
</dbReference>
<accession>A0A1G7C0S6</accession>
<keyword evidence="3" id="KW-1185">Reference proteome</keyword>
<sequence length="277" mass="31347">MKFEIKKMKKSKLNIPLQMLFTISLCFVLQACGENKKDKTTEKPEVATNEDKDGFTTIFDGKTLEGWEGDPTYWSVKNGNLTGEVTPETLLKNNTFIIWQGGQPDDFELKLDVKIAETGNSGINYRSEQIDTIPHALRGYQADIDGKNTYTGQNYEERKRTTLAYRGEKVIIHSQDNPEEAGSLRANVQKNCWQSREVVASLGESDSLKTKINSEDWNKIHLIVKGNRLQHYVNGVLMSDVTDDDAINRKSSGYLGVQVHVGPPMTVEYRNIRLKNL</sequence>
<gene>
    <name evidence="2" type="ORF">SAMN05421636_104354</name>
</gene>
<dbReference type="AlphaFoldDB" id="A0A1G7C0S6"/>
<dbReference type="EMBL" id="FNAO01000004">
    <property type="protein sequence ID" value="SDE32296.1"/>
    <property type="molecule type" value="Genomic_DNA"/>
</dbReference>
<dbReference type="Gene3D" id="2.60.120.560">
    <property type="entry name" value="Exo-inulinase, domain 1"/>
    <property type="match status" value="1"/>
</dbReference>